<comment type="similarity">
    <text evidence="2">Belongs to the nucleobase:cation symporter-2 (NCS2) (TC 2.A.40) family. Azg-like subfamily.</text>
</comment>
<dbReference type="EMBL" id="FOZL01000001">
    <property type="protein sequence ID" value="SFS18926.1"/>
    <property type="molecule type" value="Genomic_DNA"/>
</dbReference>
<feature type="transmembrane region" description="Helical" evidence="7">
    <location>
        <begin position="121"/>
        <end position="140"/>
    </location>
</feature>
<dbReference type="STRING" id="474950.SAMN05421771_3600"/>
<keyword evidence="3" id="KW-0813">Transport</keyword>
<feature type="transmembrane region" description="Helical" evidence="7">
    <location>
        <begin position="45"/>
        <end position="67"/>
    </location>
</feature>
<evidence type="ECO:0000256" key="5">
    <source>
        <dbReference type="ARBA" id="ARBA00022989"/>
    </source>
</evidence>
<evidence type="ECO:0000313" key="9">
    <source>
        <dbReference type="Proteomes" id="UP000199024"/>
    </source>
</evidence>
<organism evidence="8 9">
    <name type="scientific">Granulicella pectinivorans</name>
    <dbReference type="NCBI Taxonomy" id="474950"/>
    <lineage>
        <taxon>Bacteria</taxon>
        <taxon>Pseudomonadati</taxon>
        <taxon>Acidobacteriota</taxon>
        <taxon>Terriglobia</taxon>
        <taxon>Terriglobales</taxon>
        <taxon>Acidobacteriaceae</taxon>
        <taxon>Granulicella</taxon>
    </lineage>
</organism>
<keyword evidence="6 7" id="KW-0472">Membrane</keyword>
<feature type="transmembrane region" description="Helical" evidence="7">
    <location>
        <begin position="74"/>
        <end position="93"/>
    </location>
</feature>
<evidence type="ECO:0000256" key="7">
    <source>
        <dbReference type="SAM" id="Phobius"/>
    </source>
</evidence>
<accession>A0A1I6MT87</accession>
<dbReference type="Proteomes" id="UP000199024">
    <property type="component" value="Unassembled WGS sequence"/>
</dbReference>
<feature type="transmembrane region" description="Helical" evidence="7">
    <location>
        <begin position="220"/>
        <end position="237"/>
    </location>
</feature>
<proteinExistence type="inferred from homology"/>
<dbReference type="Pfam" id="PF00860">
    <property type="entry name" value="Xan_ur_permease"/>
    <property type="match status" value="1"/>
</dbReference>
<sequence>MPQIETKPSPGDAALHPRGWLGVLSQSLDHVFHFSDRGSTMSREILAGMTTFSTMSYVLVVNPLVLSGTGMDRGALITATALIAAIFSIIMGLRTNYPLAMAPGMGVNAYVAVQVCQGMHIPWQAALGMVFYMGILFLLLSLTGLRQKIIEAFPVSFKKTIGAGIGLFIAFLGLRNAGIVVANPRSLVALGNVASPSVLLALGGVILAIVLVVRKVPAALILSILAVTIVGLFLPGVNGHAHITDWPQHLFSRPNSIMPVAFRLDLVYPWHHLAQSIPIILALLFTDLFSAMAVLFGVGARAQLTDADGNLPRLKQALSADAAAASGAALLGSTTAIIYLESAAGVEQGGRTGLVSMSVATCFLLALFITPIIAVIPALATTCALVMIGVFMMQGLAELDLKNIVVASTALVTLLLMTLTSVSDGLALGFIVNVVVLSAAGMRRSIKPIGWALVGLFILHYIAR</sequence>
<evidence type="ECO:0000256" key="4">
    <source>
        <dbReference type="ARBA" id="ARBA00022692"/>
    </source>
</evidence>
<reference evidence="8 9" key="1">
    <citation type="submission" date="2016-10" db="EMBL/GenBank/DDBJ databases">
        <authorList>
            <person name="de Groot N.N."/>
        </authorList>
    </citation>
    <scope>NUCLEOTIDE SEQUENCE [LARGE SCALE GENOMIC DNA]</scope>
    <source>
        <strain evidence="8 9">DSM 21001</strain>
    </source>
</reference>
<dbReference type="GO" id="GO:0005345">
    <property type="term" value="F:purine nucleobase transmembrane transporter activity"/>
    <property type="evidence" value="ECO:0007669"/>
    <property type="project" value="TreeGrafter"/>
</dbReference>
<keyword evidence="4 7" id="KW-0812">Transmembrane</keyword>
<evidence type="ECO:0000256" key="6">
    <source>
        <dbReference type="ARBA" id="ARBA00023136"/>
    </source>
</evidence>
<dbReference type="PANTHER" id="PTHR43337:SF1">
    <property type="entry name" value="XANTHINE_URACIL PERMEASE C887.17-RELATED"/>
    <property type="match status" value="1"/>
</dbReference>
<dbReference type="GO" id="GO:0005886">
    <property type="term" value="C:plasma membrane"/>
    <property type="evidence" value="ECO:0007669"/>
    <property type="project" value="TreeGrafter"/>
</dbReference>
<dbReference type="PANTHER" id="PTHR43337">
    <property type="entry name" value="XANTHINE/URACIL PERMEASE C887.17-RELATED"/>
    <property type="match status" value="1"/>
</dbReference>
<protein>
    <submittedName>
        <fullName evidence="8">Putative MFS transporter, AGZA family, xanthine/uracil permease</fullName>
    </submittedName>
</protein>
<feature type="transmembrane region" description="Helical" evidence="7">
    <location>
        <begin position="193"/>
        <end position="213"/>
    </location>
</feature>
<feature type="transmembrane region" description="Helical" evidence="7">
    <location>
        <begin position="376"/>
        <end position="397"/>
    </location>
</feature>
<name>A0A1I6MT87_9BACT</name>
<feature type="transmembrane region" description="Helical" evidence="7">
    <location>
        <begin position="277"/>
        <end position="298"/>
    </location>
</feature>
<feature type="transmembrane region" description="Helical" evidence="7">
    <location>
        <begin position="318"/>
        <end position="340"/>
    </location>
</feature>
<dbReference type="AlphaFoldDB" id="A0A1I6MT87"/>
<feature type="transmembrane region" description="Helical" evidence="7">
    <location>
        <begin position="352"/>
        <end position="369"/>
    </location>
</feature>
<dbReference type="InterPro" id="IPR045018">
    <property type="entry name" value="Azg-like"/>
</dbReference>
<evidence type="ECO:0000256" key="2">
    <source>
        <dbReference type="ARBA" id="ARBA00005697"/>
    </source>
</evidence>
<evidence type="ECO:0000256" key="3">
    <source>
        <dbReference type="ARBA" id="ARBA00022448"/>
    </source>
</evidence>
<evidence type="ECO:0000256" key="1">
    <source>
        <dbReference type="ARBA" id="ARBA00004127"/>
    </source>
</evidence>
<feature type="transmembrane region" description="Helical" evidence="7">
    <location>
        <begin position="409"/>
        <end position="436"/>
    </location>
</feature>
<comment type="subcellular location">
    <subcellularLocation>
        <location evidence="1">Endomembrane system</location>
        <topology evidence="1">Multi-pass membrane protein</topology>
    </subcellularLocation>
</comment>
<dbReference type="GO" id="GO:0012505">
    <property type="term" value="C:endomembrane system"/>
    <property type="evidence" value="ECO:0007669"/>
    <property type="project" value="UniProtKB-SubCell"/>
</dbReference>
<keyword evidence="9" id="KW-1185">Reference proteome</keyword>
<feature type="transmembrane region" description="Helical" evidence="7">
    <location>
        <begin position="161"/>
        <end position="181"/>
    </location>
</feature>
<evidence type="ECO:0000313" key="8">
    <source>
        <dbReference type="EMBL" id="SFS18926.1"/>
    </source>
</evidence>
<gene>
    <name evidence="8" type="ORF">SAMN05421771_3600</name>
</gene>
<keyword evidence="5 7" id="KW-1133">Transmembrane helix</keyword>
<dbReference type="InterPro" id="IPR006043">
    <property type="entry name" value="NCS2"/>
</dbReference>
<feature type="transmembrane region" description="Helical" evidence="7">
    <location>
        <begin position="448"/>
        <end position="463"/>
    </location>
</feature>
<dbReference type="OrthoDB" id="9808458at2"/>